<dbReference type="InterPro" id="IPR050093">
    <property type="entry name" value="ABC_SmlMolc_Importer"/>
</dbReference>
<dbReference type="PROSITE" id="PS50893">
    <property type="entry name" value="ABC_TRANSPORTER_2"/>
    <property type="match status" value="1"/>
</dbReference>
<evidence type="ECO:0000313" key="11">
    <source>
        <dbReference type="Proteomes" id="UP001327219"/>
    </source>
</evidence>
<dbReference type="SUPFAM" id="SSF50331">
    <property type="entry name" value="MOP-like"/>
    <property type="match status" value="1"/>
</dbReference>
<comment type="subunit">
    <text evidence="8">The complex is composed of two ATP-binding proteins (PotA), two transmembrane proteins (PotB and PotC) and a solute-binding protein (PotD).</text>
</comment>
<name>A0ABZ0UMD2_9RICK</name>
<dbReference type="InterPro" id="IPR003439">
    <property type="entry name" value="ABC_transporter-like_ATP-bd"/>
</dbReference>
<dbReference type="EMBL" id="CP110820">
    <property type="protein sequence ID" value="WPX96406.1"/>
    <property type="molecule type" value="Genomic_DNA"/>
</dbReference>
<evidence type="ECO:0000256" key="3">
    <source>
        <dbReference type="ARBA" id="ARBA00022741"/>
    </source>
</evidence>
<evidence type="ECO:0000256" key="7">
    <source>
        <dbReference type="ARBA" id="ARBA00024725"/>
    </source>
</evidence>
<keyword evidence="11" id="KW-1185">Reference proteome</keyword>
<evidence type="ECO:0000256" key="5">
    <source>
        <dbReference type="ARBA" id="ARBA00022967"/>
    </source>
</evidence>
<keyword evidence="1 8" id="KW-0813">Transport</keyword>
<evidence type="ECO:0000256" key="1">
    <source>
        <dbReference type="ARBA" id="ARBA00022448"/>
    </source>
</evidence>
<dbReference type="Pfam" id="PF00005">
    <property type="entry name" value="ABC_tran"/>
    <property type="match status" value="1"/>
</dbReference>
<organism evidence="10 11">
    <name type="scientific">Candidatus Bandiella euplotis</name>
    <dbReference type="NCBI Taxonomy" id="1664265"/>
    <lineage>
        <taxon>Bacteria</taxon>
        <taxon>Pseudomonadati</taxon>
        <taxon>Pseudomonadota</taxon>
        <taxon>Alphaproteobacteria</taxon>
        <taxon>Rickettsiales</taxon>
        <taxon>Candidatus Midichloriaceae</taxon>
        <taxon>Candidatus Bandiella</taxon>
    </lineage>
</organism>
<dbReference type="PANTHER" id="PTHR42781">
    <property type="entry name" value="SPERMIDINE/PUTRESCINE IMPORT ATP-BINDING PROTEIN POTA"/>
    <property type="match status" value="1"/>
</dbReference>
<reference evidence="10 11" key="1">
    <citation type="submission" date="2022-11" db="EMBL/GenBank/DDBJ databases">
        <title>Host association and intracellularity evolved multiple times independently in the Rickettsiales.</title>
        <authorList>
            <person name="Castelli M."/>
            <person name="Nardi T."/>
            <person name="Gammuto L."/>
            <person name="Bellinzona G."/>
            <person name="Sabaneyeva E."/>
            <person name="Potekhin A."/>
            <person name="Serra V."/>
            <person name="Petroni G."/>
            <person name="Sassera D."/>
        </authorList>
    </citation>
    <scope>NUCLEOTIDE SEQUENCE [LARGE SCALE GENOMIC DNA]</scope>
    <source>
        <strain evidence="10 11">NDG2</strain>
    </source>
</reference>
<dbReference type="Pfam" id="PF08402">
    <property type="entry name" value="TOBE_2"/>
    <property type="match status" value="1"/>
</dbReference>
<comment type="catalytic activity">
    <reaction evidence="8">
        <text>ATP + H2O + polyamine-[polyamine-binding protein]Side 1 = ADP + phosphate + polyamineSide 2 + [polyamine-binding protein]Side 1.</text>
        <dbReference type="EC" id="7.6.2.11"/>
    </reaction>
</comment>
<comment type="similarity">
    <text evidence="8">Belongs to the ABC transporter superfamily. Spermidine/putrescine importer (TC 3.A.1.11.1) family.</text>
</comment>
<dbReference type="Proteomes" id="UP001327219">
    <property type="component" value="Chromosome"/>
</dbReference>
<comment type="function">
    <text evidence="7">Part of an ABC transporter complex. Transmembrane domains (TMD) form a pore in the inner membrane and the ATP-binding domain (NBD) is responsible for energy generation.</text>
</comment>
<dbReference type="GO" id="GO:0005524">
    <property type="term" value="F:ATP binding"/>
    <property type="evidence" value="ECO:0007669"/>
    <property type="project" value="UniProtKB-KW"/>
</dbReference>
<dbReference type="InterPro" id="IPR005893">
    <property type="entry name" value="PotA-like"/>
</dbReference>
<proteinExistence type="inferred from homology"/>
<dbReference type="SMART" id="SM00382">
    <property type="entry name" value="AAA"/>
    <property type="match status" value="1"/>
</dbReference>
<dbReference type="PANTHER" id="PTHR42781:SF4">
    <property type="entry name" value="SPERMIDINE_PUTRESCINE IMPORT ATP-BINDING PROTEIN POTA"/>
    <property type="match status" value="1"/>
</dbReference>
<keyword evidence="5 8" id="KW-1278">Translocase</keyword>
<dbReference type="PROSITE" id="PS00211">
    <property type="entry name" value="ABC_TRANSPORTER_1"/>
    <property type="match status" value="1"/>
</dbReference>
<dbReference type="Gene3D" id="2.40.50.100">
    <property type="match status" value="1"/>
</dbReference>
<evidence type="ECO:0000313" key="10">
    <source>
        <dbReference type="EMBL" id="WPX96406.1"/>
    </source>
</evidence>
<dbReference type="SUPFAM" id="SSF52540">
    <property type="entry name" value="P-loop containing nucleoside triphosphate hydrolases"/>
    <property type="match status" value="1"/>
</dbReference>
<dbReference type="InterPro" id="IPR013611">
    <property type="entry name" value="Transp-assoc_OB_typ2"/>
</dbReference>
<evidence type="ECO:0000256" key="8">
    <source>
        <dbReference type="RuleBase" id="RU364083"/>
    </source>
</evidence>
<dbReference type="Gene3D" id="3.40.50.300">
    <property type="entry name" value="P-loop containing nucleotide triphosphate hydrolases"/>
    <property type="match status" value="1"/>
</dbReference>
<protein>
    <recommendedName>
        <fullName evidence="8">Spermidine/putrescine import ATP-binding protein PotA</fullName>
        <ecNumber evidence="8">7.6.2.11</ecNumber>
    </recommendedName>
</protein>
<dbReference type="NCBIfam" id="TIGR01187">
    <property type="entry name" value="potA"/>
    <property type="match status" value="1"/>
</dbReference>
<evidence type="ECO:0000259" key="9">
    <source>
        <dbReference type="PROSITE" id="PS50893"/>
    </source>
</evidence>
<evidence type="ECO:0000256" key="6">
    <source>
        <dbReference type="ARBA" id="ARBA00023136"/>
    </source>
</evidence>
<keyword evidence="2 8" id="KW-1003">Cell membrane</keyword>
<accession>A0ABZ0UMD2</accession>
<dbReference type="InterPro" id="IPR008995">
    <property type="entry name" value="Mo/tungstate-bd_C_term_dom"/>
</dbReference>
<dbReference type="InterPro" id="IPR017871">
    <property type="entry name" value="ABC_transporter-like_CS"/>
</dbReference>
<comment type="function">
    <text evidence="8">Part of the ABC transporter complex PotABCD involved in spermidine/putrescine import. Responsible for energy coupling to the transport system.</text>
</comment>
<gene>
    <name evidence="8" type="primary">potA</name>
    <name evidence="10" type="ORF">Bandiella_00518</name>
</gene>
<evidence type="ECO:0000256" key="2">
    <source>
        <dbReference type="ARBA" id="ARBA00022475"/>
    </source>
</evidence>
<dbReference type="InterPro" id="IPR003593">
    <property type="entry name" value="AAA+_ATPase"/>
</dbReference>
<sequence>MLEDIKKLKKNFLILELKNVCKKFQGEDIISDITFSINNGEFISILGPSGCGKTTLLRLIGGFETPDLGDIYIKKTRVNDVTPSNRKVNTVFQNYALFPHMNVYENIAFGLRVEGEDDAYIDKEVKKIAEKVGLDKLLLRMPNQLSGGQKQRVAIARAVIKKPHILLLDEPLSALDKKLRQKMQIELKQLQKSLGITFILVTHDQEEALSVADKVIVMGDGQIEQIGTPRDVYESPTNLFVAQFVGEINVFDAEVLAVKKDQAELLIEDEIVYIIKNKKGYKAKEKLKVLFRPEDLRTETIKDSKTLNNVLIGKVEDTTYKGATLDSTVILKNGKVIKVSEFFDEDDAYFDYKIGENVTISWIEGWEVILKDEK</sequence>
<feature type="domain" description="ABC transporter" evidence="9">
    <location>
        <begin position="15"/>
        <end position="245"/>
    </location>
</feature>
<keyword evidence="6 8" id="KW-0472">Membrane</keyword>
<dbReference type="NCBIfam" id="NF006987">
    <property type="entry name" value="PRK09452.1"/>
    <property type="match status" value="1"/>
</dbReference>
<keyword evidence="3 8" id="KW-0547">Nucleotide-binding</keyword>
<dbReference type="InterPro" id="IPR027417">
    <property type="entry name" value="P-loop_NTPase"/>
</dbReference>
<keyword evidence="4 8" id="KW-0067">ATP-binding</keyword>
<evidence type="ECO:0000256" key="4">
    <source>
        <dbReference type="ARBA" id="ARBA00022840"/>
    </source>
</evidence>
<dbReference type="EC" id="7.6.2.11" evidence="8"/>